<protein>
    <recommendedName>
        <fullName evidence="2">Thiolase N-terminal domain-containing protein</fullName>
    </recommendedName>
</protein>
<feature type="domain" description="Thiolase N-terminal" evidence="2">
    <location>
        <begin position="120"/>
        <end position="174"/>
    </location>
</feature>
<evidence type="ECO:0000313" key="4">
    <source>
        <dbReference type="Proteomes" id="UP000565441"/>
    </source>
</evidence>
<dbReference type="AlphaFoldDB" id="A0A8H5H061"/>
<dbReference type="Proteomes" id="UP000565441">
    <property type="component" value="Unassembled WGS sequence"/>
</dbReference>
<dbReference type="GO" id="GO:0016747">
    <property type="term" value="F:acyltransferase activity, transferring groups other than amino-acyl groups"/>
    <property type="evidence" value="ECO:0007669"/>
    <property type="project" value="InterPro"/>
</dbReference>
<proteinExistence type="predicted"/>
<reference evidence="3 4" key="1">
    <citation type="journal article" date="2020" name="ISME J.">
        <title>Uncovering the hidden diversity of litter-decomposition mechanisms in mushroom-forming fungi.</title>
        <authorList>
            <person name="Floudas D."/>
            <person name="Bentzer J."/>
            <person name="Ahren D."/>
            <person name="Johansson T."/>
            <person name="Persson P."/>
            <person name="Tunlid A."/>
        </authorList>
    </citation>
    <scope>NUCLEOTIDE SEQUENCE [LARGE SCALE GENOMIC DNA]</scope>
    <source>
        <strain evidence="3 4">CBS 661.87</strain>
    </source>
</reference>
<sequence>MIAYVFSGEIILERSIGMSWAFIIIMHLGKKKKKCVRILLPDLRSTFAPEQFHNERLQLPPHLRFSRRPHPALHLPPSSLPALFHFLPALILPAVDCGPAPPSAAPFRTAAPAPAGARDSDLDHALIEGISVGNALPTGGGASAARIAALHAGIPYTASFNIVNRQYSSGLTSVD</sequence>
<accession>A0A8H5H061</accession>
<dbReference type="OrthoDB" id="5404651at2759"/>
<evidence type="ECO:0000259" key="2">
    <source>
        <dbReference type="Pfam" id="PF00108"/>
    </source>
</evidence>
<name>A0A8H5H061_9AGAR</name>
<dbReference type="EMBL" id="JAACJP010000038">
    <property type="protein sequence ID" value="KAF5374010.1"/>
    <property type="molecule type" value="Genomic_DNA"/>
</dbReference>
<dbReference type="SUPFAM" id="SSF53901">
    <property type="entry name" value="Thiolase-like"/>
    <property type="match status" value="1"/>
</dbReference>
<feature type="transmembrane region" description="Helical" evidence="1">
    <location>
        <begin position="12"/>
        <end position="29"/>
    </location>
</feature>
<keyword evidence="1" id="KW-1133">Transmembrane helix</keyword>
<dbReference type="Gene3D" id="3.40.47.10">
    <property type="match status" value="1"/>
</dbReference>
<comment type="caution">
    <text evidence="3">The sequence shown here is derived from an EMBL/GenBank/DDBJ whole genome shotgun (WGS) entry which is preliminary data.</text>
</comment>
<dbReference type="InterPro" id="IPR016039">
    <property type="entry name" value="Thiolase-like"/>
</dbReference>
<keyword evidence="4" id="KW-1185">Reference proteome</keyword>
<keyword evidence="1" id="KW-0812">Transmembrane</keyword>
<gene>
    <name evidence="3" type="ORF">D9615_009928</name>
</gene>
<evidence type="ECO:0000313" key="3">
    <source>
        <dbReference type="EMBL" id="KAF5374010.1"/>
    </source>
</evidence>
<evidence type="ECO:0000256" key="1">
    <source>
        <dbReference type="SAM" id="Phobius"/>
    </source>
</evidence>
<keyword evidence="1" id="KW-0472">Membrane</keyword>
<dbReference type="Pfam" id="PF00108">
    <property type="entry name" value="Thiolase_N"/>
    <property type="match status" value="1"/>
</dbReference>
<organism evidence="3 4">
    <name type="scientific">Tricholomella constricta</name>
    <dbReference type="NCBI Taxonomy" id="117010"/>
    <lineage>
        <taxon>Eukaryota</taxon>
        <taxon>Fungi</taxon>
        <taxon>Dikarya</taxon>
        <taxon>Basidiomycota</taxon>
        <taxon>Agaricomycotina</taxon>
        <taxon>Agaricomycetes</taxon>
        <taxon>Agaricomycetidae</taxon>
        <taxon>Agaricales</taxon>
        <taxon>Tricholomatineae</taxon>
        <taxon>Lyophyllaceae</taxon>
        <taxon>Tricholomella</taxon>
    </lineage>
</organism>
<dbReference type="InterPro" id="IPR020616">
    <property type="entry name" value="Thiolase_N"/>
</dbReference>